<dbReference type="InterPro" id="IPR011009">
    <property type="entry name" value="Kinase-like_dom_sf"/>
</dbReference>
<evidence type="ECO:0000256" key="3">
    <source>
        <dbReference type="SAM" id="MobiDB-lite"/>
    </source>
</evidence>
<name>A0AB34K4S2_PRYPA</name>
<gene>
    <name evidence="5" type="ORF">AB1Y20_009551</name>
</gene>
<dbReference type="EMBL" id="JBGBPQ010000002">
    <property type="protein sequence ID" value="KAL1528192.1"/>
    <property type="molecule type" value="Genomic_DNA"/>
</dbReference>
<dbReference type="AlphaFoldDB" id="A0AB34K4S2"/>
<organism evidence="5 6">
    <name type="scientific">Prymnesium parvum</name>
    <name type="common">Toxic golden alga</name>
    <dbReference type="NCBI Taxonomy" id="97485"/>
    <lineage>
        <taxon>Eukaryota</taxon>
        <taxon>Haptista</taxon>
        <taxon>Haptophyta</taxon>
        <taxon>Prymnesiophyceae</taxon>
        <taxon>Prymnesiales</taxon>
        <taxon>Prymnesiaceae</taxon>
        <taxon>Prymnesium</taxon>
    </lineage>
</organism>
<keyword evidence="2" id="KW-0067">ATP-binding</keyword>
<dbReference type="PANTHER" id="PTHR44329:SF298">
    <property type="entry name" value="MIXED LINEAGE KINASE DOMAIN-LIKE PROTEIN"/>
    <property type="match status" value="1"/>
</dbReference>
<dbReference type="SUPFAM" id="SSF56112">
    <property type="entry name" value="Protein kinase-like (PK-like)"/>
    <property type="match status" value="1"/>
</dbReference>
<keyword evidence="6" id="KW-1185">Reference proteome</keyword>
<dbReference type="Gene3D" id="3.30.200.20">
    <property type="entry name" value="Phosphorylase Kinase, domain 1"/>
    <property type="match status" value="1"/>
</dbReference>
<evidence type="ECO:0000259" key="4">
    <source>
        <dbReference type="PROSITE" id="PS50011"/>
    </source>
</evidence>
<feature type="compositionally biased region" description="Polar residues" evidence="3">
    <location>
        <begin position="92"/>
        <end position="103"/>
    </location>
</feature>
<feature type="region of interest" description="Disordered" evidence="3">
    <location>
        <begin position="316"/>
        <end position="337"/>
    </location>
</feature>
<comment type="caution">
    <text evidence="5">The sequence shown here is derived from an EMBL/GenBank/DDBJ whole genome shotgun (WGS) entry which is preliminary data.</text>
</comment>
<dbReference type="SMART" id="SM00220">
    <property type="entry name" value="S_TKc"/>
    <property type="match status" value="1"/>
</dbReference>
<feature type="region of interest" description="Disordered" evidence="3">
    <location>
        <begin position="87"/>
        <end position="108"/>
    </location>
</feature>
<proteinExistence type="predicted"/>
<reference evidence="5 6" key="1">
    <citation type="journal article" date="2024" name="Science">
        <title>Giant polyketide synthase enzymes in the biosynthesis of giant marine polyether toxins.</title>
        <authorList>
            <person name="Fallon T.R."/>
            <person name="Shende V.V."/>
            <person name="Wierzbicki I.H."/>
            <person name="Pendleton A.L."/>
            <person name="Watervoot N.F."/>
            <person name="Auber R.P."/>
            <person name="Gonzalez D.J."/>
            <person name="Wisecaver J.H."/>
            <person name="Moore B.S."/>
        </authorList>
    </citation>
    <scope>NUCLEOTIDE SEQUENCE [LARGE SCALE GENOMIC DNA]</scope>
    <source>
        <strain evidence="5 6">12B1</strain>
    </source>
</reference>
<dbReference type="InterPro" id="IPR051681">
    <property type="entry name" value="Ser/Thr_Kinases-Pseudokinases"/>
</dbReference>
<dbReference type="GO" id="GO:0004674">
    <property type="term" value="F:protein serine/threonine kinase activity"/>
    <property type="evidence" value="ECO:0007669"/>
    <property type="project" value="TreeGrafter"/>
</dbReference>
<evidence type="ECO:0000256" key="1">
    <source>
        <dbReference type="ARBA" id="ARBA00022741"/>
    </source>
</evidence>
<protein>
    <recommendedName>
        <fullName evidence="4">Protein kinase domain-containing protein</fullName>
    </recommendedName>
</protein>
<dbReference type="PANTHER" id="PTHR44329">
    <property type="entry name" value="SERINE/THREONINE-PROTEIN KINASE TNNI3K-RELATED"/>
    <property type="match status" value="1"/>
</dbReference>
<evidence type="ECO:0000313" key="6">
    <source>
        <dbReference type="Proteomes" id="UP001515480"/>
    </source>
</evidence>
<dbReference type="PROSITE" id="PS50011">
    <property type="entry name" value="PROTEIN_KINASE_DOM"/>
    <property type="match status" value="1"/>
</dbReference>
<evidence type="ECO:0000313" key="5">
    <source>
        <dbReference type="EMBL" id="KAL1528192.1"/>
    </source>
</evidence>
<sequence>MSVGSVARVAFEDEDGLGCEYSSGFPAVGIVASPDSSPMMTTPPTPSGLLDNIHSPPAARFRCNHQPPGSSSRLPLSLSGVGAGHSPALFTPANQNVHSSHTPPSDLRRKSLVVPQSDRLVKVAKGSGVSVYRLDRSPRDGKPRSPWVIKKTDISPFQARERRRVERTMEHESKLLATMSHPNIVGFRAFQRLSDNKLCLALEMCECSLYTLIQERCFCALGEGMAEAYCLSTSDSGQTPEARPLLRADEVMHCGLAIARGLAYMHVEHKLLHGDVKSSNVLVSRDLKTVKICDLGVSLRLQDDLSGLLHPESDVYEGTEPWRPPETLSSSGEGVVGGSSPESVQAGMCLCDRTDIFSFGLVLWEMLVGDVPHASKIPRGSSAYRKSLGTRPALPLLPSEYQLLEQVFRDCTMRVPTTRPSATELVHFLSSDSSPNSNQ</sequence>
<dbReference type="PROSITE" id="PS00108">
    <property type="entry name" value="PROTEIN_KINASE_ST"/>
    <property type="match status" value="1"/>
</dbReference>
<dbReference type="Gene3D" id="1.10.510.10">
    <property type="entry name" value="Transferase(Phosphotransferase) domain 1"/>
    <property type="match status" value="1"/>
</dbReference>
<feature type="domain" description="Protein kinase" evidence="4">
    <location>
        <begin position="117"/>
        <end position="429"/>
    </location>
</feature>
<dbReference type="InterPro" id="IPR008271">
    <property type="entry name" value="Ser/Thr_kinase_AS"/>
</dbReference>
<dbReference type="InterPro" id="IPR000719">
    <property type="entry name" value="Prot_kinase_dom"/>
</dbReference>
<keyword evidence="1" id="KW-0547">Nucleotide-binding</keyword>
<accession>A0AB34K4S2</accession>
<dbReference type="Pfam" id="PF00069">
    <property type="entry name" value="Pkinase"/>
    <property type="match status" value="1"/>
</dbReference>
<dbReference type="GO" id="GO:0005524">
    <property type="term" value="F:ATP binding"/>
    <property type="evidence" value="ECO:0007669"/>
    <property type="project" value="UniProtKB-KW"/>
</dbReference>
<evidence type="ECO:0000256" key="2">
    <source>
        <dbReference type="ARBA" id="ARBA00022840"/>
    </source>
</evidence>
<dbReference type="Proteomes" id="UP001515480">
    <property type="component" value="Unassembled WGS sequence"/>
</dbReference>